<organism evidence="1 2">
    <name type="scientific">Methylopila jiangsuensis</name>
    <dbReference type="NCBI Taxonomy" id="586230"/>
    <lineage>
        <taxon>Bacteria</taxon>
        <taxon>Pseudomonadati</taxon>
        <taxon>Pseudomonadota</taxon>
        <taxon>Alphaproteobacteria</taxon>
        <taxon>Hyphomicrobiales</taxon>
        <taxon>Methylopilaceae</taxon>
        <taxon>Methylopila</taxon>
    </lineage>
</organism>
<name>A0A9W6JJD2_9HYPH</name>
<keyword evidence="2" id="KW-1185">Reference proteome</keyword>
<evidence type="ECO:0000313" key="1">
    <source>
        <dbReference type="EMBL" id="GLK77298.1"/>
    </source>
</evidence>
<evidence type="ECO:0000313" key="2">
    <source>
        <dbReference type="Proteomes" id="UP001143364"/>
    </source>
</evidence>
<accession>A0A9W6JJD2</accession>
<protein>
    <recommendedName>
        <fullName evidence="3">Transposase</fullName>
    </recommendedName>
</protein>
<evidence type="ECO:0008006" key="3">
    <source>
        <dbReference type="Google" id="ProtNLM"/>
    </source>
</evidence>
<reference evidence="1" key="1">
    <citation type="journal article" date="2014" name="Int. J. Syst. Evol. Microbiol.">
        <title>Complete genome sequence of Corynebacterium casei LMG S-19264T (=DSM 44701T), isolated from a smear-ripened cheese.</title>
        <authorList>
            <consortium name="US DOE Joint Genome Institute (JGI-PGF)"/>
            <person name="Walter F."/>
            <person name="Albersmeier A."/>
            <person name="Kalinowski J."/>
            <person name="Ruckert C."/>
        </authorList>
    </citation>
    <scope>NUCLEOTIDE SEQUENCE</scope>
    <source>
        <strain evidence="1">VKM B-2555</strain>
    </source>
</reference>
<proteinExistence type="predicted"/>
<dbReference type="EMBL" id="BSFK01000013">
    <property type="protein sequence ID" value="GLK77298.1"/>
    <property type="molecule type" value="Genomic_DNA"/>
</dbReference>
<reference evidence="1" key="2">
    <citation type="submission" date="2023-01" db="EMBL/GenBank/DDBJ databases">
        <authorList>
            <person name="Sun Q."/>
            <person name="Evtushenko L."/>
        </authorList>
    </citation>
    <scope>NUCLEOTIDE SEQUENCE</scope>
    <source>
        <strain evidence="1">VKM B-2555</strain>
    </source>
</reference>
<comment type="caution">
    <text evidence="1">The sequence shown here is derived from an EMBL/GenBank/DDBJ whole genome shotgun (WGS) entry which is preliminary data.</text>
</comment>
<dbReference type="AlphaFoldDB" id="A0A9W6JJD2"/>
<sequence length="65" mass="7582">MRRVLFNAARCAIRHNLTIKAFYDRLVTQNRRPGKVALTAVMRKMLVTLNAIARDRQNWKHAPHA</sequence>
<dbReference type="Proteomes" id="UP001143364">
    <property type="component" value="Unassembled WGS sequence"/>
</dbReference>
<gene>
    <name evidence="1" type="ORF">GCM10008171_25520</name>
</gene>